<evidence type="ECO:0000313" key="1">
    <source>
        <dbReference type="EMBL" id="PDX87037.1"/>
    </source>
</evidence>
<protein>
    <recommendedName>
        <fullName evidence="3">Ribbon-helix-helix protein CopG domain-containing protein</fullName>
    </recommendedName>
</protein>
<dbReference type="EMBL" id="NOUV01000014">
    <property type="protein sequence ID" value="PDX87037.1"/>
    <property type="molecule type" value="Genomic_DNA"/>
</dbReference>
<evidence type="ECO:0000313" key="2">
    <source>
        <dbReference type="Proteomes" id="UP000220904"/>
    </source>
</evidence>
<accession>A0A2A7B6L0</accession>
<proteinExistence type="predicted"/>
<dbReference type="AlphaFoldDB" id="A0A2A7B6L0"/>
<sequence>MYKVINNRRYNTETAKKLGYWESDQDYRGLYHEEEILYRNKAGNYFLYGYGGAGSKYSKQIGVNEWASGESILPLEEDDARKWAEAHLDGNEYEMIFGEPGSAEDVQATVRIPAAVAQKLTERMEKEKCNRNDLILAAIREYLK</sequence>
<dbReference type="OrthoDB" id="3192583at2"/>
<gene>
    <name evidence="1" type="ORF">CHR60_10020</name>
</gene>
<dbReference type="RefSeq" id="WP_097792859.1">
    <property type="nucleotide sequence ID" value="NZ_NOUV01000014.1"/>
</dbReference>
<comment type="caution">
    <text evidence="1">The sequence shown here is derived from an EMBL/GenBank/DDBJ whole genome shotgun (WGS) entry which is preliminary data.</text>
</comment>
<name>A0A2A7B6L0_9FIRM</name>
<evidence type="ECO:0008006" key="3">
    <source>
        <dbReference type="Google" id="ProtNLM"/>
    </source>
</evidence>
<organism evidence="1 2">
    <name type="scientific">Faecalibacterium prausnitzii</name>
    <dbReference type="NCBI Taxonomy" id="853"/>
    <lineage>
        <taxon>Bacteria</taxon>
        <taxon>Bacillati</taxon>
        <taxon>Bacillota</taxon>
        <taxon>Clostridia</taxon>
        <taxon>Eubacteriales</taxon>
        <taxon>Oscillospiraceae</taxon>
        <taxon>Faecalibacterium</taxon>
    </lineage>
</organism>
<dbReference type="Proteomes" id="UP000220904">
    <property type="component" value="Unassembled WGS sequence"/>
</dbReference>
<reference evidence="1 2" key="1">
    <citation type="journal article" date="2017" name="Front. Microbiol.">
        <title>New Insights into the Diversity of the Genus Faecalibacterium.</title>
        <authorList>
            <person name="Benevides L."/>
            <person name="Burman S."/>
            <person name="Martin R."/>
            <person name="Robert V."/>
            <person name="Thomas M."/>
            <person name="Miquel S."/>
            <person name="Chain F."/>
            <person name="Sokol H."/>
            <person name="Bermudez-Humaran L.G."/>
            <person name="Morrison M."/>
            <person name="Langella P."/>
            <person name="Azevedo V.A."/>
            <person name="Chatel J.M."/>
            <person name="Soares S."/>
        </authorList>
    </citation>
    <scope>NUCLEOTIDE SEQUENCE [LARGE SCALE GENOMIC DNA]</scope>
    <source>
        <strain evidence="1 2">AHMP21</strain>
    </source>
</reference>